<dbReference type="GO" id="GO:0004553">
    <property type="term" value="F:hydrolase activity, hydrolyzing O-glycosyl compounds"/>
    <property type="evidence" value="ECO:0007669"/>
    <property type="project" value="InterPro"/>
</dbReference>
<reference evidence="3 4" key="1">
    <citation type="submission" date="2020-04" db="EMBL/GenBank/DDBJ databases">
        <title>Flammeovirga sp. SR4, a novel species isolated from seawater.</title>
        <authorList>
            <person name="Wang X."/>
        </authorList>
    </citation>
    <scope>NUCLEOTIDE SEQUENCE [LARGE SCALE GENOMIC DNA]</scope>
    <source>
        <strain evidence="3 4">SR4</strain>
    </source>
</reference>
<evidence type="ECO:0000313" key="4">
    <source>
        <dbReference type="Proteomes" id="UP000585050"/>
    </source>
</evidence>
<dbReference type="InterPro" id="IPR013320">
    <property type="entry name" value="ConA-like_dom_sf"/>
</dbReference>
<dbReference type="AlphaFoldDB" id="A0A7X8XVR8"/>
<name>A0A7X8XVR8_9BACT</name>
<evidence type="ECO:0000259" key="2">
    <source>
        <dbReference type="PROSITE" id="PS51762"/>
    </source>
</evidence>
<accession>A0A7X8XVR8</accession>
<comment type="caution">
    <text evidence="3">The sequence shown here is derived from an EMBL/GenBank/DDBJ whole genome shotgun (WGS) entry which is preliminary data.</text>
</comment>
<dbReference type="GO" id="GO:0005975">
    <property type="term" value="P:carbohydrate metabolic process"/>
    <property type="evidence" value="ECO:0007669"/>
    <property type="project" value="InterPro"/>
</dbReference>
<dbReference type="EMBL" id="JABAIL010000003">
    <property type="protein sequence ID" value="NLR91561.1"/>
    <property type="molecule type" value="Genomic_DNA"/>
</dbReference>
<dbReference type="InterPro" id="IPR000757">
    <property type="entry name" value="Beta-glucanase-like"/>
</dbReference>
<dbReference type="Gene3D" id="2.60.120.200">
    <property type="match status" value="1"/>
</dbReference>
<dbReference type="PROSITE" id="PS51762">
    <property type="entry name" value="GH16_2"/>
    <property type="match status" value="1"/>
</dbReference>
<evidence type="ECO:0000256" key="1">
    <source>
        <dbReference type="ARBA" id="ARBA00006865"/>
    </source>
</evidence>
<feature type="domain" description="GH16" evidence="2">
    <location>
        <begin position="30"/>
        <end position="281"/>
    </location>
</feature>
<sequence length="284" mass="32794">MLVIIHLMGCKQNHQQQITKSVIQKELLPFILQSSTLPQYWQLNHKLSDEFNSTAIDTAKWNVQGINNYSNNWKGNAPSQFKHSNIYLDSGILVIQSAWDPNYKFSEAKYNGIAYENVTTGKILSKHDITHGFIEIKAKIPPSKISNIFGVKGQFNEFQIFEQYESNFSSPQQSLTLNSIQLTQQPIFNKVNIFNLPLEVALSNDFHIYGCEWNAHEVKLYFDGKLIYKTQKDQLLWSKLNNTLKLYASSETNHKKGLPNETDLPSYYEIDYIRVWNPTSFASK</sequence>
<dbReference type="Pfam" id="PF00722">
    <property type="entry name" value="Glyco_hydro_16"/>
    <property type="match status" value="1"/>
</dbReference>
<evidence type="ECO:0000313" key="3">
    <source>
        <dbReference type="EMBL" id="NLR91561.1"/>
    </source>
</evidence>
<dbReference type="Proteomes" id="UP000585050">
    <property type="component" value="Unassembled WGS sequence"/>
</dbReference>
<comment type="similarity">
    <text evidence="1">Belongs to the glycosyl hydrolase 16 family.</text>
</comment>
<proteinExistence type="inferred from homology"/>
<organism evidence="3 4">
    <name type="scientific">Flammeovirga agarivorans</name>
    <dbReference type="NCBI Taxonomy" id="2726742"/>
    <lineage>
        <taxon>Bacteria</taxon>
        <taxon>Pseudomonadati</taxon>
        <taxon>Bacteroidota</taxon>
        <taxon>Cytophagia</taxon>
        <taxon>Cytophagales</taxon>
        <taxon>Flammeovirgaceae</taxon>
        <taxon>Flammeovirga</taxon>
    </lineage>
</organism>
<keyword evidence="4" id="KW-1185">Reference proteome</keyword>
<protein>
    <submittedName>
        <fullName evidence="3">Family 16 glycosylhydrolase</fullName>
    </submittedName>
</protein>
<dbReference type="SUPFAM" id="SSF49899">
    <property type="entry name" value="Concanavalin A-like lectins/glucanases"/>
    <property type="match status" value="1"/>
</dbReference>
<gene>
    <name evidence="3" type="ORF">HGP29_10110</name>
</gene>
<keyword evidence="3" id="KW-0378">Hydrolase</keyword>